<keyword evidence="1" id="KW-0812">Transmembrane</keyword>
<reference evidence="2" key="1">
    <citation type="journal article" date="2020" name="Nature">
        <title>Giant virus diversity and host interactions through global metagenomics.</title>
        <authorList>
            <person name="Schulz F."/>
            <person name="Roux S."/>
            <person name="Paez-Espino D."/>
            <person name="Jungbluth S."/>
            <person name="Walsh D.A."/>
            <person name="Denef V.J."/>
            <person name="McMahon K.D."/>
            <person name="Konstantinidis K.T."/>
            <person name="Eloe-Fadrosh E.A."/>
            <person name="Kyrpides N.C."/>
            <person name="Woyke T."/>
        </authorList>
    </citation>
    <scope>NUCLEOTIDE SEQUENCE</scope>
    <source>
        <strain evidence="2">GVMAG-M-3300027708-20</strain>
    </source>
</reference>
<evidence type="ECO:0000313" key="2">
    <source>
        <dbReference type="EMBL" id="QHU04004.1"/>
    </source>
</evidence>
<keyword evidence="1" id="KW-0472">Membrane</keyword>
<proteinExistence type="predicted"/>
<sequence>MSGLIVDLSSNELREDGEEEQISTEMVLYKLNNMLGRESNIDKLLKQIRHNCVHLSIYHNRRYHFYKNMLFSIFRVPLIVLGGMNSYIAVGLQSYLAQSNISLLNAMLSLLAAIITSLEILLNLQKRMENELESHKSYYKLSFEIYNFVKLDPEERGDISSKEFFATVAKKYATLVTTGNAINVYRRGFKDKFEIELLEEDEKYEVPDAKKMTYCEYFSNGCI</sequence>
<keyword evidence="1" id="KW-1133">Transmembrane helix</keyword>
<accession>A0A6C0JK25</accession>
<feature type="transmembrane region" description="Helical" evidence="1">
    <location>
        <begin position="101"/>
        <end position="122"/>
    </location>
</feature>
<name>A0A6C0JK25_9ZZZZ</name>
<feature type="transmembrane region" description="Helical" evidence="1">
    <location>
        <begin position="69"/>
        <end position="89"/>
    </location>
</feature>
<dbReference type="EMBL" id="MN740390">
    <property type="protein sequence ID" value="QHU04004.1"/>
    <property type="molecule type" value="Genomic_DNA"/>
</dbReference>
<dbReference type="AlphaFoldDB" id="A0A6C0JK25"/>
<evidence type="ECO:0008006" key="3">
    <source>
        <dbReference type="Google" id="ProtNLM"/>
    </source>
</evidence>
<evidence type="ECO:0000256" key="1">
    <source>
        <dbReference type="SAM" id="Phobius"/>
    </source>
</evidence>
<organism evidence="2">
    <name type="scientific">viral metagenome</name>
    <dbReference type="NCBI Taxonomy" id="1070528"/>
    <lineage>
        <taxon>unclassified sequences</taxon>
        <taxon>metagenomes</taxon>
        <taxon>organismal metagenomes</taxon>
    </lineage>
</organism>
<protein>
    <recommendedName>
        <fullName evidence="3">VP11</fullName>
    </recommendedName>
</protein>